<dbReference type="Gene3D" id="3.50.30.30">
    <property type="match status" value="1"/>
</dbReference>
<evidence type="ECO:0000256" key="5">
    <source>
        <dbReference type="ARBA" id="ARBA00022833"/>
    </source>
</evidence>
<dbReference type="RefSeq" id="XP_004349363.1">
    <property type="nucleotide sequence ID" value="XM_004349313.2"/>
</dbReference>
<feature type="signal peptide" evidence="11">
    <location>
        <begin position="1"/>
        <end position="29"/>
    </location>
</feature>
<evidence type="ECO:0000256" key="1">
    <source>
        <dbReference type="ARBA" id="ARBA00004370"/>
    </source>
</evidence>
<dbReference type="InterPro" id="IPR001841">
    <property type="entry name" value="Znf_RING"/>
</dbReference>
<evidence type="ECO:0000256" key="7">
    <source>
        <dbReference type="ARBA" id="ARBA00023136"/>
    </source>
</evidence>
<organism evidence="13 14">
    <name type="scientific">Capsaspora owczarzaki (strain ATCC 30864)</name>
    <dbReference type="NCBI Taxonomy" id="595528"/>
    <lineage>
        <taxon>Eukaryota</taxon>
        <taxon>Filasterea</taxon>
        <taxon>Capsaspora</taxon>
    </lineage>
</organism>
<evidence type="ECO:0000259" key="12">
    <source>
        <dbReference type="PROSITE" id="PS50089"/>
    </source>
</evidence>
<dbReference type="InterPro" id="IPR003137">
    <property type="entry name" value="PA_domain"/>
</dbReference>
<keyword evidence="3" id="KW-0479">Metal-binding</keyword>
<dbReference type="STRING" id="595528.A0A0D2X1V8"/>
<proteinExistence type="predicted"/>
<evidence type="ECO:0000313" key="14">
    <source>
        <dbReference type="Proteomes" id="UP000008743"/>
    </source>
</evidence>
<evidence type="ECO:0000256" key="8">
    <source>
        <dbReference type="PROSITE-ProRule" id="PRU00175"/>
    </source>
</evidence>
<feature type="compositionally biased region" description="Polar residues" evidence="9">
    <location>
        <begin position="652"/>
        <end position="676"/>
    </location>
</feature>
<name>A0A0D2X1V8_CAPO3</name>
<evidence type="ECO:0000256" key="2">
    <source>
        <dbReference type="ARBA" id="ARBA00022692"/>
    </source>
</evidence>
<dbReference type="InterPro" id="IPR013083">
    <property type="entry name" value="Znf_RING/FYVE/PHD"/>
</dbReference>
<evidence type="ECO:0000256" key="4">
    <source>
        <dbReference type="ARBA" id="ARBA00022771"/>
    </source>
</evidence>
<dbReference type="InParanoid" id="A0A0D2X1V8"/>
<keyword evidence="14" id="KW-1185">Reference proteome</keyword>
<feature type="transmembrane region" description="Helical" evidence="10">
    <location>
        <begin position="325"/>
        <end position="350"/>
    </location>
</feature>
<feature type="compositionally biased region" description="Basic and acidic residues" evidence="9">
    <location>
        <begin position="144"/>
        <end position="156"/>
    </location>
</feature>
<feature type="domain" description="RING-type" evidence="12">
    <location>
        <begin position="569"/>
        <end position="610"/>
    </location>
</feature>
<dbReference type="AlphaFoldDB" id="A0A0D2X1V8"/>
<dbReference type="SMART" id="SM00184">
    <property type="entry name" value="RING"/>
    <property type="match status" value="1"/>
</dbReference>
<dbReference type="GO" id="GO:0016020">
    <property type="term" value="C:membrane"/>
    <property type="evidence" value="ECO:0007669"/>
    <property type="project" value="UniProtKB-SubCell"/>
</dbReference>
<reference evidence="14" key="1">
    <citation type="submission" date="2011-02" db="EMBL/GenBank/DDBJ databases">
        <title>The Genome Sequence of Capsaspora owczarzaki ATCC 30864.</title>
        <authorList>
            <person name="Russ C."/>
            <person name="Cuomo C."/>
            <person name="Burger G."/>
            <person name="Gray M.W."/>
            <person name="Holland P.W.H."/>
            <person name="King N."/>
            <person name="Lang F.B.F."/>
            <person name="Roger A.J."/>
            <person name="Ruiz-Trillo I."/>
            <person name="Young S.K."/>
            <person name="Zeng Q."/>
            <person name="Gargeya S."/>
            <person name="Alvarado L."/>
            <person name="Berlin A."/>
            <person name="Chapman S.B."/>
            <person name="Chen Z."/>
            <person name="Freedman E."/>
            <person name="Gellesch M."/>
            <person name="Goldberg J."/>
            <person name="Griggs A."/>
            <person name="Gujja S."/>
            <person name="Heilman E."/>
            <person name="Heiman D."/>
            <person name="Howarth C."/>
            <person name="Mehta T."/>
            <person name="Neiman D."/>
            <person name="Pearson M."/>
            <person name="Roberts A."/>
            <person name="Saif S."/>
            <person name="Shea T."/>
            <person name="Shenoy N."/>
            <person name="Sisk P."/>
            <person name="Stolte C."/>
            <person name="Sykes S."/>
            <person name="White J."/>
            <person name="Yandava C."/>
            <person name="Haas B."/>
            <person name="Nusbaum C."/>
            <person name="Birren B."/>
        </authorList>
    </citation>
    <scope>NUCLEOTIDE SEQUENCE</scope>
    <source>
        <strain evidence="14">ATCC 30864</strain>
    </source>
</reference>
<protein>
    <recommendedName>
        <fullName evidence="12">RING-type domain-containing protein</fullName>
    </recommendedName>
</protein>
<keyword evidence="5" id="KW-0862">Zinc</keyword>
<keyword evidence="7 10" id="KW-0472">Membrane</keyword>
<dbReference type="OrthoDB" id="8062037at2759"/>
<gene>
    <name evidence="13" type="ORF">CAOG_002613</name>
</gene>
<evidence type="ECO:0000256" key="3">
    <source>
        <dbReference type="ARBA" id="ARBA00022723"/>
    </source>
</evidence>
<dbReference type="Pfam" id="PF13639">
    <property type="entry name" value="zf-RING_2"/>
    <property type="match status" value="1"/>
</dbReference>
<keyword evidence="6 10" id="KW-1133">Transmembrane helix</keyword>
<dbReference type="EMBL" id="KE346362">
    <property type="protein sequence ID" value="KJE91484.1"/>
    <property type="molecule type" value="Genomic_DNA"/>
</dbReference>
<accession>A0A0D2X1V8</accession>
<feature type="compositionally biased region" description="Basic and acidic residues" evidence="9">
    <location>
        <begin position="677"/>
        <end position="688"/>
    </location>
</feature>
<evidence type="ECO:0000256" key="11">
    <source>
        <dbReference type="SAM" id="SignalP"/>
    </source>
</evidence>
<evidence type="ECO:0000256" key="6">
    <source>
        <dbReference type="ARBA" id="ARBA00022989"/>
    </source>
</evidence>
<dbReference type="PROSITE" id="PS50089">
    <property type="entry name" value="ZF_RING_2"/>
    <property type="match status" value="1"/>
</dbReference>
<evidence type="ECO:0000256" key="10">
    <source>
        <dbReference type="SAM" id="Phobius"/>
    </source>
</evidence>
<dbReference type="Gene3D" id="3.30.40.10">
    <property type="entry name" value="Zinc/RING finger domain, C3HC4 (zinc finger)"/>
    <property type="match status" value="1"/>
</dbReference>
<feature type="chain" id="PRO_5002254826" description="RING-type domain-containing protein" evidence="11">
    <location>
        <begin position="30"/>
        <end position="688"/>
    </location>
</feature>
<sequence length="688" mass="71855">MRASASRPSAVLGVAAPLLLLLLLVLVLGTPRHVGGSPSFPLGSDTTPIDRMPAAEDGLLGMHKDVSTVPQRRDAAAGMNAGGNWRLVRNRVITSAQNGAVPQHQGDHADLTAAMSDSRRVLHEDTWQALLPLGLARRSLLKDTLKSEKHRRDDGSPSRTPVDGKISIKATNTSTAASLSATVVYSTLGTLRSIAGAKFLVAVPETGCPAINRSDLALAPNEGWVALVSTCPVTDGDNCTYADKAMAAEAAGALAAVFSNCDSAASAPVRITGETIVAIPVVSISGVTTTALDQLLSNNPGAVWRADVAPNQSDDDDDLGLGATLLVYLAIVVLAVCIPGFAVGCIYCIFRRQFMSQRAAQGVDPYFSVIVPSAALKRAIDDLPMFRVCSDPSLDSGIGDDDARCPRNVETPATHLGASKSLPMSAMPPSALVHAVSEPVAPNTHAAVAVPSSQQAAVTAATNNPRQERLQFTYVAPEAAAASALPGSRRFSLKRLRRKLRMLVLRNSETSAQPPDADAEAHVTPRNVQAPPAGESAAIEMTDIVVSAPSAPSAAGPPPSFTRPLNETCAVCLDDFEAGDLGLLLPCHHGYHPECIREWLLQHGSCPLCKAWLLPATADETIASDYDIGAHHQPGAATAESQPAPGPVASNMPASRRSTISRHSASSADTFHSASEGSHDAHTDHTTL</sequence>
<dbReference type="eggNOG" id="KOG0800">
    <property type="taxonomic scope" value="Eukaryota"/>
</dbReference>
<feature type="region of interest" description="Disordered" evidence="9">
    <location>
        <begin position="633"/>
        <end position="688"/>
    </location>
</feature>
<dbReference type="Proteomes" id="UP000008743">
    <property type="component" value="Unassembled WGS sequence"/>
</dbReference>
<dbReference type="PANTHER" id="PTHR46539">
    <property type="entry name" value="E3 UBIQUITIN-PROTEIN LIGASE ATL42"/>
    <property type="match status" value="1"/>
</dbReference>
<keyword evidence="2 10" id="KW-0812">Transmembrane</keyword>
<dbReference type="PANTHER" id="PTHR46539:SF1">
    <property type="entry name" value="E3 UBIQUITIN-PROTEIN LIGASE ATL42"/>
    <property type="match status" value="1"/>
</dbReference>
<dbReference type="Pfam" id="PF02225">
    <property type="entry name" value="PA"/>
    <property type="match status" value="1"/>
</dbReference>
<dbReference type="GO" id="GO:0008270">
    <property type="term" value="F:zinc ion binding"/>
    <property type="evidence" value="ECO:0007669"/>
    <property type="project" value="UniProtKB-KW"/>
</dbReference>
<comment type="subcellular location">
    <subcellularLocation>
        <location evidence="1">Membrane</location>
    </subcellularLocation>
</comment>
<evidence type="ECO:0000256" key="9">
    <source>
        <dbReference type="SAM" id="MobiDB-lite"/>
    </source>
</evidence>
<feature type="region of interest" description="Disordered" evidence="9">
    <location>
        <begin position="144"/>
        <end position="165"/>
    </location>
</feature>
<evidence type="ECO:0000313" key="13">
    <source>
        <dbReference type="EMBL" id="KJE91484.1"/>
    </source>
</evidence>
<dbReference type="SUPFAM" id="SSF57850">
    <property type="entry name" value="RING/U-box"/>
    <property type="match status" value="1"/>
</dbReference>
<keyword evidence="11" id="KW-0732">Signal</keyword>
<keyword evidence="4 8" id="KW-0863">Zinc-finger</keyword>
<dbReference type="CDD" id="cd16454">
    <property type="entry name" value="RING-H2_PA-TM-RING"/>
    <property type="match status" value="1"/>
</dbReference>